<dbReference type="PANTHER" id="PTHR43394">
    <property type="entry name" value="ATP-DEPENDENT PERMEASE MDL1, MITOCHONDRIAL"/>
    <property type="match status" value="1"/>
</dbReference>
<dbReference type="InterPro" id="IPR003439">
    <property type="entry name" value="ABC_transporter-like_ATP-bd"/>
</dbReference>
<evidence type="ECO:0000256" key="2">
    <source>
        <dbReference type="ARBA" id="ARBA00022448"/>
    </source>
</evidence>
<dbReference type="InterPro" id="IPR011527">
    <property type="entry name" value="ABC1_TM_dom"/>
</dbReference>
<dbReference type="Pfam" id="PF00664">
    <property type="entry name" value="ABC_membrane"/>
    <property type="match status" value="1"/>
</dbReference>
<feature type="transmembrane region" description="Helical" evidence="9">
    <location>
        <begin position="135"/>
        <end position="153"/>
    </location>
</feature>
<reference evidence="12 13" key="1">
    <citation type="submission" date="2019-07" db="EMBL/GenBank/DDBJ databases">
        <authorList>
            <person name="Kim J."/>
        </authorList>
    </citation>
    <scope>NUCLEOTIDE SEQUENCE [LARGE SCALE GENOMIC DNA]</scope>
    <source>
        <strain evidence="12 13">N4</strain>
    </source>
</reference>
<dbReference type="InterPro" id="IPR039421">
    <property type="entry name" value="Type_1_exporter"/>
</dbReference>
<accession>A0A559J1C1</accession>
<dbReference type="InterPro" id="IPR027417">
    <property type="entry name" value="P-loop_NTPase"/>
</dbReference>
<dbReference type="SMART" id="SM00382">
    <property type="entry name" value="AAA"/>
    <property type="match status" value="1"/>
</dbReference>
<comment type="subcellular location">
    <subcellularLocation>
        <location evidence="1">Cell membrane</location>
        <topology evidence="1">Multi-pass membrane protein</topology>
    </subcellularLocation>
</comment>
<evidence type="ECO:0000256" key="9">
    <source>
        <dbReference type="SAM" id="Phobius"/>
    </source>
</evidence>
<keyword evidence="6 12" id="KW-0067">ATP-binding</keyword>
<dbReference type="PROSITE" id="PS50893">
    <property type="entry name" value="ABC_TRANSPORTER_2"/>
    <property type="match status" value="1"/>
</dbReference>
<dbReference type="SUPFAM" id="SSF90123">
    <property type="entry name" value="ABC transporter transmembrane region"/>
    <property type="match status" value="1"/>
</dbReference>
<dbReference type="InterPro" id="IPR003593">
    <property type="entry name" value="AAA+_ATPase"/>
</dbReference>
<evidence type="ECO:0000256" key="4">
    <source>
        <dbReference type="ARBA" id="ARBA00022692"/>
    </source>
</evidence>
<keyword evidence="5" id="KW-0547">Nucleotide-binding</keyword>
<dbReference type="InterPro" id="IPR017871">
    <property type="entry name" value="ABC_transporter-like_CS"/>
</dbReference>
<evidence type="ECO:0000313" key="13">
    <source>
        <dbReference type="Proteomes" id="UP000318102"/>
    </source>
</evidence>
<dbReference type="Proteomes" id="UP000318102">
    <property type="component" value="Unassembled WGS sequence"/>
</dbReference>
<dbReference type="GO" id="GO:0016887">
    <property type="term" value="F:ATP hydrolysis activity"/>
    <property type="evidence" value="ECO:0007669"/>
    <property type="project" value="InterPro"/>
</dbReference>
<proteinExistence type="predicted"/>
<keyword evidence="4 9" id="KW-0812">Transmembrane</keyword>
<evidence type="ECO:0000256" key="5">
    <source>
        <dbReference type="ARBA" id="ARBA00022741"/>
    </source>
</evidence>
<dbReference type="OrthoDB" id="9770415at2"/>
<dbReference type="GO" id="GO:0005524">
    <property type="term" value="F:ATP binding"/>
    <property type="evidence" value="ECO:0007669"/>
    <property type="project" value="UniProtKB-KW"/>
</dbReference>
<dbReference type="Gene3D" id="3.40.50.300">
    <property type="entry name" value="P-loop containing nucleotide triphosphate hydrolases"/>
    <property type="match status" value="1"/>
</dbReference>
<feature type="transmembrane region" description="Helical" evidence="9">
    <location>
        <begin position="252"/>
        <end position="271"/>
    </location>
</feature>
<keyword evidence="7 9" id="KW-1133">Transmembrane helix</keyword>
<sequence length="583" mass="65594">MAKTVRHHLWNLMKNHIHWIYLGAFCSVIQAIFDVIRAILLEKMLDTTLVQDRDYVIGTALALLGIVVVGIVLSYFIKFASYLYAYRFDRSVRDNLIHRLIHSPISTLYRFESGDLVNRLNGDTRVIKESFSLKLHEAIYSPIVFILSFSYLLSIHWQLTLVSVVLMPISLYLINLISKPITRLMSNIQVHFGVIQSISSEVLAGVETIKSFGLVELVRSRYNNSIETIYEKEKEIEQKVARIEPINILQRWGTYLICTVYSAYLATIGDITAGELLVFLILVNYLINPVATLPGIIVQFRTAKAAADRMKEILSFLPENSADAATTISTSHDTAIELQHVTFSYDTNNHDYTLSDMNLKIPKNQITAVVGPSGSGKSTLFSLLCGFYTPQKGSISYFGQTMDERKYPTIRQHIGLVSQETYLFPGTILENITGFEKDIPFADVLTAVKQADALSFIEQQPQGFETRIGEGGIALSGGQKQRIAIARAVLKNASILLFDEPTSALDYETEMSIHHAMVSLSKEKTIVVIAHRLSSVIDANQIVVMEKGNLVQQGTHEQLLVEDGLYRKYFYYQMSEEGELHAQ</sequence>
<evidence type="ECO:0000256" key="6">
    <source>
        <dbReference type="ARBA" id="ARBA00022840"/>
    </source>
</evidence>
<keyword evidence="13" id="KW-1185">Reference proteome</keyword>
<dbReference type="FunFam" id="3.40.50.300:FF:000221">
    <property type="entry name" value="Multidrug ABC transporter ATP-binding protein"/>
    <property type="match status" value="1"/>
</dbReference>
<feature type="transmembrane region" description="Helical" evidence="9">
    <location>
        <begin position="159"/>
        <end position="177"/>
    </location>
</feature>
<evidence type="ECO:0000256" key="8">
    <source>
        <dbReference type="ARBA" id="ARBA00023136"/>
    </source>
</evidence>
<evidence type="ECO:0000256" key="3">
    <source>
        <dbReference type="ARBA" id="ARBA00022475"/>
    </source>
</evidence>
<feature type="transmembrane region" description="Helical" evidence="9">
    <location>
        <begin position="55"/>
        <end position="77"/>
    </location>
</feature>
<evidence type="ECO:0000256" key="1">
    <source>
        <dbReference type="ARBA" id="ARBA00004651"/>
    </source>
</evidence>
<keyword evidence="2" id="KW-0813">Transport</keyword>
<dbReference type="SUPFAM" id="SSF52540">
    <property type="entry name" value="P-loop containing nucleoside triphosphate hydrolases"/>
    <property type="match status" value="1"/>
</dbReference>
<feature type="transmembrane region" description="Helical" evidence="9">
    <location>
        <begin position="277"/>
        <end position="300"/>
    </location>
</feature>
<dbReference type="AlphaFoldDB" id="A0A559J1C1"/>
<feature type="transmembrane region" description="Helical" evidence="9">
    <location>
        <begin position="20"/>
        <end position="40"/>
    </location>
</feature>
<evidence type="ECO:0000259" key="11">
    <source>
        <dbReference type="PROSITE" id="PS50929"/>
    </source>
</evidence>
<dbReference type="PROSITE" id="PS50929">
    <property type="entry name" value="ABC_TM1F"/>
    <property type="match status" value="1"/>
</dbReference>
<protein>
    <submittedName>
        <fullName evidence="12">ABC transporter ATP-binding protein</fullName>
    </submittedName>
</protein>
<dbReference type="PANTHER" id="PTHR43394:SF1">
    <property type="entry name" value="ATP-BINDING CASSETTE SUB-FAMILY B MEMBER 10, MITOCHONDRIAL"/>
    <property type="match status" value="1"/>
</dbReference>
<name>A0A559J1C1_9BACL</name>
<feature type="domain" description="ABC transmembrane type-1" evidence="11">
    <location>
        <begin position="22"/>
        <end position="302"/>
    </location>
</feature>
<dbReference type="Pfam" id="PF00005">
    <property type="entry name" value="ABC_tran"/>
    <property type="match status" value="1"/>
</dbReference>
<keyword evidence="3" id="KW-1003">Cell membrane</keyword>
<dbReference type="GO" id="GO:0015421">
    <property type="term" value="F:ABC-type oligopeptide transporter activity"/>
    <property type="evidence" value="ECO:0007669"/>
    <property type="project" value="TreeGrafter"/>
</dbReference>
<dbReference type="PROSITE" id="PS00211">
    <property type="entry name" value="ABC_TRANSPORTER_1"/>
    <property type="match status" value="1"/>
</dbReference>
<dbReference type="GO" id="GO:0005886">
    <property type="term" value="C:plasma membrane"/>
    <property type="evidence" value="ECO:0007669"/>
    <property type="project" value="UniProtKB-SubCell"/>
</dbReference>
<evidence type="ECO:0000259" key="10">
    <source>
        <dbReference type="PROSITE" id="PS50893"/>
    </source>
</evidence>
<dbReference type="InterPro" id="IPR036640">
    <property type="entry name" value="ABC1_TM_sf"/>
</dbReference>
<comment type="caution">
    <text evidence="12">The sequence shown here is derived from an EMBL/GenBank/DDBJ whole genome shotgun (WGS) entry which is preliminary data.</text>
</comment>
<evidence type="ECO:0000256" key="7">
    <source>
        <dbReference type="ARBA" id="ARBA00022989"/>
    </source>
</evidence>
<feature type="domain" description="ABC transporter" evidence="10">
    <location>
        <begin position="336"/>
        <end position="572"/>
    </location>
</feature>
<dbReference type="RefSeq" id="WP_144990418.1">
    <property type="nucleotide sequence ID" value="NZ_VNJK01000001.1"/>
</dbReference>
<dbReference type="Gene3D" id="1.20.1560.10">
    <property type="entry name" value="ABC transporter type 1, transmembrane domain"/>
    <property type="match status" value="1"/>
</dbReference>
<evidence type="ECO:0000313" key="12">
    <source>
        <dbReference type="EMBL" id="TVX93690.1"/>
    </source>
</evidence>
<organism evidence="12 13">
    <name type="scientific">Paenibacillus agilis</name>
    <dbReference type="NCBI Taxonomy" id="3020863"/>
    <lineage>
        <taxon>Bacteria</taxon>
        <taxon>Bacillati</taxon>
        <taxon>Bacillota</taxon>
        <taxon>Bacilli</taxon>
        <taxon>Bacillales</taxon>
        <taxon>Paenibacillaceae</taxon>
        <taxon>Paenibacillus</taxon>
    </lineage>
</organism>
<keyword evidence="8 9" id="KW-0472">Membrane</keyword>
<dbReference type="EMBL" id="VNJK01000001">
    <property type="protein sequence ID" value="TVX93690.1"/>
    <property type="molecule type" value="Genomic_DNA"/>
</dbReference>
<gene>
    <name evidence="12" type="ORF">FPZ44_11850</name>
</gene>